<keyword evidence="4" id="KW-1185">Reference proteome</keyword>
<feature type="transmembrane region" description="Helical" evidence="2">
    <location>
        <begin position="453"/>
        <end position="472"/>
    </location>
</feature>
<gene>
    <name evidence="3" type="ORF">C8A01DRAFT_46852</name>
</gene>
<sequence length="679" mass="75449">MAPRRAPSEFLLPDGRKVLVVLPDHVEALRQQYASEHNTNPPVQVEVVVHGSDEHREYLRQSKSHHETRRAQLRDRLGPEVVDELDDARAQLDALETQLQKIEAAAEENGARLNPNFSKFGFHAKLRTFSDEEEGEGGDGVVSSAVSSYSVATEGESGATIKLFKRPVIKQYFHRGLLWRSAENTEVMSFELFFDLLYVGIIAINGDHAAEEADGHELLRFVVTFAMSWRIWSDVQQVVSWFETDDILQRVQFLFLTACLLGHTTNILQAFSEGQDSFTQLVAFYLAARFFTAIYYAVTALLLPLVKGMMIAQVLNILIGAAFWIASTTINTHGAIAEATALTPALEHRETTEAAEGVEGAHGAPLNATRLVLVFIALAIDLFGSAVPVFLFRYATSQDSSLARRIAHFFEFFPAINIEHKVERTNAFVSLVFGYSVVGIMFQNTGVFPLNAFLGKAILGLTQAAVFNWLYFEVDGSNIRMHAIRKSAHSSVLWHWSHLVFSMAYILAAAGLCKMVVLTDCPNAPLDGLTEFYQHRSAETMPLGLRLYYCVGLGLALFCMGLISLSHDHKVPAGMCRLPKWARLANRFAVCVVFFCLPAAQGLNSLNVIAITTSLTVWTLFFELWAKSCRTESFFGEDKECNYTARCSRRRLDGATKDNGEIDIVELGRAEKTAAPTVA</sequence>
<feature type="transmembrane region" description="Helical" evidence="2">
    <location>
        <begin position="546"/>
        <end position="563"/>
    </location>
</feature>
<dbReference type="InterPro" id="IPR010640">
    <property type="entry name" value="Low_temperature_requirement_A"/>
</dbReference>
<proteinExistence type="predicted"/>
<evidence type="ECO:0000256" key="1">
    <source>
        <dbReference type="SAM" id="Coils"/>
    </source>
</evidence>
<dbReference type="PANTHER" id="PTHR36840:SF1">
    <property type="entry name" value="BLL5714 PROTEIN"/>
    <property type="match status" value="1"/>
</dbReference>
<feature type="transmembrane region" description="Helical" evidence="2">
    <location>
        <begin position="427"/>
        <end position="447"/>
    </location>
</feature>
<keyword evidence="2" id="KW-0812">Transmembrane</keyword>
<feature type="transmembrane region" description="Helical" evidence="2">
    <location>
        <begin position="371"/>
        <end position="395"/>
    </location>
</feature>
<feature type="transmembrane region" description="Helical" evidence="2">
    <location>
        <begin position="283"/>
        <end position="303"/>
    </location>
</feature>
<reference evidence="4" key="1">
    <citation type="journal article" date="2023" name="Mol. Phylogenet. Evol.">
        <title>Genome-scale phylogeny and comparative genomics of the fungal order Sordariales.</title>
        <authorList>
            <person name="Hensen N."/>
            <person name="Bonometti L."/>
            <person name="Westerberg I."/>
            <person name="Brannstrom I.O."/>
            <person name="Guillou S."/>
            <person name="Cros-Aarteil S."/>
            <person name="Calhoun S."/>
            <person name="Haridas S."/>
            <person name="Kuo A."/>
            <person name="Mondo S."/>
            <person name="Pangilinan J."/>
            <person name="Riley R."/>
            <person name="LaButti K."/>
            <person name="Andreopoulos B."/>
            <person name="Lipzen A."/>
            <person name="Chen C."/>
            <person name="Yan M."/>
            <person name="Daum C."/>
            <person name="Ng V."/>
            <person name="Clum A."/>
            <person name="Steindorff A."/>
            <person name="Ohm R.A."/>
            <person name="Martin F."/>
            <person name="Silar P."/>
            <person name="Natvig D.O."/>
            <person name="Lalanne C."/>
            <person name="Gautier V."/>
            <person name="Ament-Velasquez S.L."/>
            <person name="Kruys A."/>
            <person name="Hutchinson M.I."/>
            <person name="Powell A.J."/>
            <person name="Barry K."/>
            <person name="Miller A.N."/>
            <person name="Grigoriev I.V."/>
            <person name="Debuchy R."/>
            <person name="Gladieux P."/>
            <person name="Hiltunen Thoren M."/>
            <person name="Johannesson H."/>
        </authorList>
    </citation>
    <scope>NUCLEOTIDE SEQUENCE [LARGE SCALE GENOMIC DNA]</scope>
    <source>
        <strain evidence="4">CBS 284.82</strain>
    </source>
</reference>
<keyword evidence="2" id="KW-1133">Transmembrane helix</keyword>
<evidence type="ECO:0000256" key="2">
    <source>
        <dbReference type="SAM" id="Phobius"/>
    </source>
</evidence>
<feature type="coiled-coil region" evidence="1">
    <location>
        <begin position="85"/>
        <end position="112"/>
    </location>
</feature>
<dbReference type="PANTHER" id="PTHR36840">
    <property type="entry name" value="BLL5714 PROTEIN"/>
    <property type="match status" value="1"/>
</dbReference>
<dbReference type="Proteomes" id="UP001303115">
    <property type="component" value="Unassembled WGS sequence"/>
</dbReference>
<keyword evidence="2" id="KW-0472">Membrane</keyword>
<dbReference type="AlphaFoldDB" id="A0AAN6PIQ6"/>
<evidence type="ECO:0008006" key="5">
    <source>
        <dbReference type="Google" id="ProtNLM"/>
    </source>
</evidence>
<organism evidence="3 4">
    <name type="scientific">Parachaetomium inaequale</name>
    <dbReference type="NCBI Taxonomy" id="2588326"/>
    <lineage>
        <taxon>Eukaryota</taxon>
        <taxon>Fungi</taxon>
        <taxon>Dikarya</taxon>
        <taxon>Ascomycota</taxon>
        <taxon>Pezizomycotina</taxon>
        <taxon>Sordariomycetes</taxon>
        <taxon>Sordariomycetidae</taxon>
        <taxon>Sordariales</taxon>
        <taxon>Chaetomiaceae</taxon>
        <taxon>Parachaetomium</taxon>
    </lineage>
</organism>
<feature type="transmembrane region" description="Helical" evidence="2">
    <location>
        <begin position="493"/>
        <end position="517"/>
    </location>
</feature>
<protein>
    <recommendedName>
        <fullName evidence="5">Low temperature requirement A</fullName>
    </recommendedName>
</protein>
<feature type="transmembrane region" description="Helical" evidence="2">
    <location>
        <begin position="315"/>
        <end position="336"/>
    </location>
</feature>
<accession>A0AAN6PIQ6</accession>
<dbReference type="Pfam" id="PF06772">
    <property type="entry name" value="LtrA"/>
    <property type="match status" value="1"/>
</dbReference>
<evidence type="ECO:0000313" key="3">
    <source>
        <dbReference type="EMBL" id="KAK4039749.1"/>
    </source>
</evidence>
<keyword evidence="1" id="KW-0175">Coiled coil</keyword>
<name>A0AAN6PIQ6_9PEZI</name>
<feature type="transmembrane region" description="Helical" evidence="2">
    <location>
        <begin position="584"/>
        <end position="600"/>
    </location>
</feature>
<evidence type="ECO:0000313" key="4">
    <source>
        <dbReference type="Proteomes" id="UP001303115"/>
    </source>
</evidence>
<comment type="caution">
    <text evidence="3">The sequence shown here is derived from an EMBL/GenBank/DDBJ whole genome shotgun (WGS) entry which is preliminary data.</text>
</comment>
<feature type="transmembrane region" description="Helical" evidence="2">
    <location>
        <begin position="606"/>
        <end position="626"/>
    </location>
</feature>
<dbReference type="EMBL" id="MU854393">
    <property type="protein sequence ID" value="KAK4039749.1"/>
    <property type="molecule type" value="Genomic_DNA"/>
</dbReference>